<gene>
    <name evidence="3" type="ORF">TUM4630_16990</name>
</gene>
<name>A0ABQ4PG24_9GAMM</name>
<dbReference type="Gene3D" id="3.90.550.10">
    <property type="entry name" value="Spore Coat Polysaccharide Biosynthesis Protein SpsA, Chain A"/>
    <property type="match status" value="1"/>
</dbReference>
<evidence type="ECO:0000256" key="1">
    <source>
        <dbReference type="ARBA" id="ARBA00022842"/>
    </source>
</evidence>
<dbReference type="InterPro" id="IPR025877">
    <property type="entry name" value="MobA-like_NTP_Trfase"/>
</dbReference>
<keyword evidence="4" id="KW-1185">Reference proteome</keyword>
<keyword evidence="1" id="KW-0460">Magnesium</keyword>
<dbReference type="EMBL" id="BPFB01000016">
    <property type="protein sequence ID" value="GIU46456.1"/>
    <property type="molecule type" value="Genomic_DNA"/>
</dbReference>
<dbReference type="InterPro" id="IPR029044">
    <property type="entry name" value="Nucleotide-diphossugar_trans"/>
</dbReference>
<evidence type="ECO:0000259" key="2">
    <source>
        <dbReference type="Pfam" id="PF12804"/>
    </source>
</evidence>
<organism evidence="3 4">
    <name type="scientific">Shewanella algidipiscicola</name>
    <dbReference type="NCBI Taxonomy" id="614070"/>
    <lineage>
        <taxon>Bacteria</taxon>
        <taxon>Pseudomonadati</taxon>
        <taxon>Pseudomonadota</taxon>
        <taxon>Gammaproteobacteria</taxon>
        <taxon>Alteromonadales</taxon>
        <taxon>Shewanellaceae</taxon>
        <taxon>Shewanella</taxon>
    </lineage>
</organism>
<reference evidence="3 4" key="1">
    <citation type="submission" date="2021-05" db="EMBL/GenBank/DDBJ databases">
        <title>Molecular characterization for Shewanella algae harboring chromosomal blaOXA-55-like strains isolated from clinical and environment sample.</title>
        <authorList>
            <person name="Ohama Y."/>
            <person name="Aoki K."/>
            <person name="Harada S."/>
            <person name="Moriya K."/>
            <person name="Ishii Y."/>
            <person name="Tateda K."/>
        </authorList>
    </citation>
    <scope>NUCLEOTIDE SEQUENCE [LARGE SCALE GENOMIC DNA]</scope>
    <source>
        <strain evidence="3 4">LMG 23746</strain>
    </source>
</reference>
<sequence length="312" mass="34331">MVATHSSSTPDNELNNVTLVIMAAGLGRRFGGDKQLANLGPQGETMLELSLASAIKAGCSAAVIITRAELIEPLQQRLTALPDGFALHFCVQQTDDLPAECLPLQGEAKRRGKPWGTAHALWCARHWVNGSMIVINADDYYGDNAFKLLVDGFKHASERWQIVAYGLNETLSQHGGVNRGICQTQGDYLSSVQEWLDIAWQGDKLLGHNGQQQAELDPHSLVSMTCWGFSVDIFRVLELALIHFIKDCGHLAGSECYLPAVVQTCLPSQHQQDHNISVKPVYVNISPDTWMGVTYPQDALWVKQKLMELLGD</sequence>
<proteinExistence type="predicted"/>
<comment type="caution">
    <text evidence="3">The sequence shown here is derived from an EMBL/GenBank/DDBJ whole genome shotgun (WGS) entry which is preliminary data.</text>
</comment>
<evidence type="ECO:0000313" key="3">
    <source>
        <dbReference type="EMBL" id="GIU46456.1"/>
    </source>
</evidence>
<dbReference type="RefSeq" id="WP_119978562.1">
    <property type="nucleotide sequence ID" value="NZ_BPFB01000016.1"/>
</dbReference>
<protein>
    <recommendedName>
        <fullName evidence="2">MobA-like NTP transferase domain-containing protein</fullName>
    </recommendedName>
</protein>
<feature type="domain" description="MobA-like NTP transferase" evidence="2">
    <location>
        <begin position="20"/>
        <end position="74"/>
    </location>
</feature>
<evidence type="ECO:0000313" key="4">
    <source>
        <dbReference type="Proteomes" id="UP000761574"/>
    </source>
</evidence>
<dbReference type="Proteomes" id="UP000761574">
    <property type="component" value="Unassembled WGS sequence"/>
</dbReference>
<dbReference type="Pfam" id="PF12804">
    <property type="entry name" value="NTP_transf_3"/>
    <property type="match status" value="1"/>
</dbReference>
<dbReference type="SUPFAM" id="SSF53448">
    <property type="entry name" value="Nucleotide-diphospho-sugar transferases"/>
    <property type="match status" value="1"/>
</dbReference>
<accession>A0ABQ4PG24</accession>